<reference evidence="7 8" key="1">
    <citation type="submission" date="2022-10" db="EMBL/GenBank/DDBJ databases">
        <title>Alteromonas sp. chi3 Genome sequencing.</title>
        <authorList>
            <person name="Park S."/>
        </authorList>
    </citation>
    <scope>NUCLEOTIDE SEQUENCE [LARGE SCALE GENOMIC DNA]</scope>
    <source>
        <strain evidence="8">chi3</strain>
    </source>
</reference>
<feature type="compositionally biased region" description="Polar residues" evidence="5">
    <location>
        <begin position="417"/>
        <end position="438"/>
    </location>
</feature>
<sequence>MNNPLLDKLPVGICLVNQAYEITYLNAFFIDRMPPDTADAAIGKPLAEVFPEQIRFLKRRLKSVFVLKHPSFSYWEQRPHIFPFKSSRPITDEETQMVQNMEIVPHKDQASGELFGCILIQDVTAQASYFKAQAALADELKAEHEAQRKLIRKLDRAQSQLIQAEKLASTGQLAAGIAHEINNPMGFITANLNTLEQYGRNLLEACHDCEQLIAAKAPDCLDDVTALFAARHLELVEEDIEPLIQESKDGLERVKDIVSTLRTFAQEPQHAWGHLNLNETVEQLIKLVSTQFKHARFKATCTPDNLRWYCESASIKQALTNLVINAAQSITDTGLVLIDIKHADSAIVIKIVDTGCGINESDLPRIFEPFFSTRAEGKGQGLGLSVVYSVIERHKGKLRVNSRPGKGTVMEVYLPQLQDNDTQQKTTSTASNAQTESL</sequence>
<dbReference type="PRINTS" id="PR00344">
    <property type="entry name" value="BCTRLSENSOR"/>
</dbReference>
<dbReference type="Pfam" id="PF02518">
    <property type="entry name" value="HATPase_c"/>
    <property type="match status" value="1"/>
</dbReference>
<dbReference type="InterPro" id="IPR036097">
    <property type="entry name" value="HisK_dim/P_sf"/>
</dbReference>
<dbReference type="PANTHER" id="PTHR43065">
    <property type="entry name" value="SENSOR HISTIDINE KINASE"/>
    <property type="match status" value="1"/>
</dbReference>
<dbReference type="EMBL" id="JAQQXP010000003">
    <property type="protein sequence ID" value="MDC8832342.1"/>
    <property type="molecule type" value="Genomic_DNA"/>
</dbReference>
<dbReference type="SMART" id="SM00388">
    <property type="entry name" value="HisKA"/>
    <property type="match status" value="1"/>
</dbReference>
<dbReference type="PANTHER" id="PTHR43065:SF50">
    <property type="entry name" value="HISTIDINE KINASE"/>
    <property type="match status" value="1"/>
</dbReference>
<dbReference type="InterPro" id="IPR003594">
    <property type="entry name" value="HATPase_dom"/>
</dbReference>
<dbReference type="RefSeq" id="WP_273642157.1">
    <property type="nucleotide sequence ID" value="NZ_JAQQXP010000003.1"/>
</dbReference>
<dbReference type="CDD" id="cd00082">
    <property type="entry name" value="HisKA"/>
    <property type="match status" value="1"/>
</dbReference>
<dbReference type="SUPFAM" id="SSF47384">
    <property type="entry name" value="Homodimeric domain of signal transducing histidine kinase"/>
    <property type="match status" value="1"/>
</dbReference>
<keyword evidence="8" id="KW-1185">Reference proteome</keyword>
<dbReference type="GO" id="GO:0005524">
    <property type="term" value="F:ATP binding"/>
    <property type="evidence" value="ECO:0007669"/>
    <property type="project" value="UniProtKB-KW"/>
</dbReference>
<dbReference type="Proteomes" id="UP001218788">
    <property type="component" value="Unassembled WGS sequence"/>
</dbReference>
<dbReference type="Gene3D" id="3.30.450.20">
    <property type="entry name" value="PAS domain"/>
    <property type="match status" value="1"/>
</dbReference>
<evidence type="ECO:0000313" key="7">
    <source>
        <dbReference type="EMBL" id="MDC8832342.1"/>
    </source>
</evidence>
<evidence type="ECO:0000256" key="4">
    <source>
        <dbReference type="SAM" id="Coils"/>
    </source>
</evidence>
<keyword evidence="4" id="KW-0175">Coiled coil</keyword>
<dbReference type="InterPro" id="IPR036890">
    <property type="entry name" value="HATPase_C_sf"/>
</dbReference>
<dbReference type="Gene3D" id="3.30.565.10">
    <property type="entry name" value="Histidine kinase-like ATPase, C-terminal domain"/>
    <property type="match status" value="1"/>
</dbReference>
<evidence type="ECO:0000256" key="5">
    <source>
        <dbReference type="SAM" id="MobiDB-lite"/>
    </source>
</evidence>
<dbReference type="InterPro" id="IPR035965">
    <property type="entry name" value="PAS-like_dom_sf"/>
</dbReference>
<evidence type="ECO:0000256" key="3">
    <source>
        <dbReference type="ARBA" id="ARBA00022553"/>
    </source>
</evidence>
<name>A0ABT5L8R4_9ALTE</name>
<dbReference type="SUPFAM" id="SSF55874">
    <property type="entry name" value="ATPase domain of HSP90 chaperone/DNA topoisomerase II/histidine kinase"/>
    <property type="match status" value="1"/>
</dbReference>
<dbReference type="SUPFAM" id="SSF55785">
    <property type="entry name" value="PYP-like sensor domain (PAS domain)"/>
    <property type="match status" value="1"/>
</dbReference>
<organism evidence="7 8">
    <name type="scientific">Alteromonas gilva</name>
    <dbReference type="NCBI Taxonomy" id="2987522"/>
    <lineage>
        <taxon>Bacteria</taxon>
        <taxon>Pseudomonadati</taxon>
        <taxon>Pseudomonadota</taxon>
        <taxon>Gammaproteobacteria</taxon>
        <taxon>Alteromonadales</taxon>
        <taxon>Alteromonadaceae</taxon>
        <taxon>Alteromonas/Salinimonas group</taxon>
        <taxon>Alteromonas</taxon>
    </lineage>
</organism>
<keyword evidence="3" id="KW-0597">Phosphoprotein</keyword>
<evidence type="ECO:0000256" key="2">
    <source>
        <dbReference type="ARBA" id="ARBA00012438"/>
    </source>
</evidence>
<keyword evidence="7" id="KW-0547">Nucleotide-binding</keyword>
<protein>
    <recommendedName>
        <fullName evidence="2">histidine kinase</fullName>
        <ecNumber evidence="2">2.7.13.3</ecNumber>
    </recommendedName>
</protein>
<dbReference type="Gene3D" id="1.10.287.130">
    <property type="match status" value="1"/>
</dbReference>
<dbReference type="InterPro" id="IPR005467">
    <property type="entry name" value="His_kinase_dom"/>
</dbReference>
<comment type="caution">
    <text evidence="7">The sequence shown here is derived from an EMBL/GenBank/DDBJ whole genome shotgun (WGS) entry which is preliminary data.</text>
</comment>
<feature type="coiled-coil region" evidence="4">
    <location>
        <begin position="137"/>
        <end position="167"/>
    </location>
</feature>
<evidence type="ECO:0000256" key="1">
    <source>
        <dbReference type="ARBA" id="ARBA00000085"/>
    </source>
</evidence>
<dbReference type="InterPro" id="IPR003661">
    <property type="entry name" value="HisK_dim/P_dom"/>
</dbReference>
<gene>
    <name evidence="7" type="ORF">OIK42_16420</name>
</gene>
<feature type="domain" description="Histidine kinase" evidence="6">
    <location>
        <begin position="176"/>
        <end position="418"/>
    </location>
</feature>
<dbReference type="InterPro" id="IPR004358">
    <property type="entry name" value="Sig_transdc_His_kin-like_C"/>
</dbReference>
<evidence type="ECO:0000259" key="6">
    <source>
        <dbReference type="PROSITE" id="PS50109"/>
    </source>
</evidence>
<keyword evidence="7" id="KW-0067">ATP-binding</keyword>
<dbReference type="EC" id="2.7.13.3" evidence="2"/>
<comment type="catalytic activity">
    <reaction evidence="1">
        <text>ATP + protein L-histidine = ADP + protein N-phospho-L-histidine.</text>
        <dbReference type="EC" id="2.7.13.3"/>
    </reaction>
</comment>
<feature type="region of interest" description="Disordered" evidence="5">
    <location>
        <begin position="416"/>
        <end position="438"/>
    </location>
</feature>
<accession>A0ABT5L8R4</accession>
<evidence type="ECO:0000313" key="8">
    <source>
        <dbReference type="Proteomes" id="UP001218788"/>
    </source>
</evidence>
<dbReference type="PROSITE" id="PS50109">
    <property type="entry name" value="HIS_KIN"/>
    <property type="match status" value="1"/>
</dbReference>
<dbReference type="SMART" id="SM00387">
    <property type="entry name" value="HATPase_c"/>
    <property type="match status" value="1"/>
</dbReference>
<proteinExistence type="predicted"/>